<feature type="domain" description="ABC transporter" evidence="4">
    <location>
        <begin position="3"/>
        <end position="215"/>
    </location>
</feature>
<dbReference type="PANTHER" id="PTHR24220:SF659">
    <property type="entry name" value="TRANSPORTER, PUTATIVE-RELATED"/>
    <property type="match status" value="1"/>
</dbReference>
<keyword evidence="6" id="KW-1185">Reference proteome</keyword>
<dbReference type="GO" id="GO:0016887">
    <property type="term" value="F:ATP hydrolysis activity"/>
    <property type="evidence" value="ECO:0007669"/>
    <property type="project" value="InterPro"/>
</dbReference>
<dbReference type="GO" id="GO:0022857">
    <property type="term" value="F:transmembrane transporter activity"/>
    <property type="evidence" value="ECO:0007669"/>
    <property type="project" value="TreeGrafter"/>
</dbReference>
<evidence type="ECO:0000256" key="2">
    <source>
        <dbReference type="ARBA" id="ARBA00022741"/>
    </source>
</evidence>
<keyword evidence="3 5" id="KW-0067">ATP-binding</keyword>
<dbReference type="Pfam" id="PF00005">
    <property type="entry name" value="ABC_tran"/>
    <property type="match status" value="1"/>
</dbReference>
<dbReference type="GO" id="GO:0005886">
    <property type="term" value="C:plasma membrane"/>
    <property type="evidence" value="ECO:0007669"/>
    <property type="project" value="TreeGrafter"/>
</dbReference>
<keyword evidence="1" id="KW-0813">Transport</keyword>
<dbReference type="PANTHER" id="PTHR24220">
    <property type="entry name" value="IMPORT ATP-BINDING PROTEIN"/>
    <property type="match status" value="1"/>
</dbReference>
<dbReference type="InterPro" id="IPR003439">
    <property type="entry name" value="ABC_transporter-like_ATP-bd"/>
</dbReference>
<dbReference type="SUPFAM" id="SSF52540">
    <property type="entry name" value="P-loop containing nucleoside triphosphate hydrolases"/>
    <property type="match status" value="1"/>
</dbReference>
<dbReference type="RefSeq" id="WP_189634568.1">
    <property type="nucleotide sequence ID" value="NZ_BMYQ01000010.1"/>
</dbReference>
<accession>A0A918MN56</accession>
<evidence type="ECO:0000256" key="1">
    <source>
        <dbReference type="ARBA" id="ARBA00022448"/>
    </source>
</evidence>
<dbReference type="InterPro" id="IPR017871">
    <property type="entry name" value="ABC_transporter-like_CS"/>
</dbReference>
<dbReference type="AlphaFoldDB" id="A0A918MN56"/>
<dbReference type="InterPro" id="IPR027417">
    <property type="entry name" value="P-loop_NTPase"/>
</dbReference>
<dbReference type="SMART" id="SM00382">
    <property type="entry name" value="AAA"/>
    <property type="match status" value="1"/>
</dbReference>
<dbReference type="GO" id="GO:0005524">
    <property type="term" value="F:ATP binding"/>
    <property type="evidence" value="ECO:0007669"/>
    <property type="project" value="UniProtKB-KW"/>
</dbReference>
<keyword evidence="2" id="KW-0547">Nucleotide-binding</keyword>
<dbReference type="InterPro" id="IPR015854">
    <property type="entry name" value="ABC_transpr_LolD-like"/>
</dbReference>
<evidence type="ECO:0000313" key="5">
    <source>
        <dbReference type="EMBL" id="GGW38503.1"/>
    </source>
</evidence>
<gene>
    <name evidence="5" type="ORF">GCM10011452_28590</name>
</gene>
<dbReference type="Proteomes" id="UP000628984">
    <property type="component" value="Unassembled WGS sequence"/>
</dbReference>
<comment type="caution">
    <text evidence="5">The sequence shown here is derived from an EMBL/GenBank/DDBJ whole genome shotgun (WGS) entry which is preliminary data.</text>
</comment>
<evidence type="ECO:0000259" key="4">
    <source>
        <dbReference type="PROSITE" id="PS50893"/>
    </source>
</evidence>
<dbReference type="CDD" id="cd03255">
    <property type="entry name" value="ABC_MJ0796_LolCDE_FtsE"/>
    <property type="match status" value="1"/>
</dbReference>
<sequence length="216" mass="22514">MLLHLQDVTKIYPSAELPVLRGVTLDVAAGEMLALTGESGSGKSTLLHLIGGLDSASSGTVAVNGVDLTPLDDAGRAAVRRGTVGVIFQQFNLIPSLTVAGNIAFQARLAGCHDAGFAHDLALRLGLVDHLTRYPEQLSGGQQQRVAIARTLAARPKLVLADEPTGNLDEATADAVFALMCELVRDSGAALVLVTHSGRLAARLDRRLHLSGGLLS</sequence>
<dbReference type="PROSITE" id="PS00211">
    <property type="entry name" value="ABC_TRANSPORTER_1"/>
    <property type="match status" value="1"/>
</dbReference>
<proteinExistence type="predicted"/>
<dbReference type="EMBL" id="BMYQ01000010">
    <property type="protein sequence ID" value="GGW38503.1"/>
    <property type="molecule type" value="Genomic_DNA"/>
</dbReference>
<dbReference type="Gene3D" id="3.40.50.300">
    <property type="entry name" value="P-loop containing nucleotide triphosphate hydrolases"/>
    <property type="match status" value="1"/>
</dbReference>
<protein>
    <submittedName>
        <fullName evidence="5">ABC transporter ATP-binding protein</fullName>
    </submittedName>
</protein>
<dbReference type="PROSITE" id="PS50893">
    <property type="entry name" value="ABC_TRANSPORTER_2"/>
    <property type="match status" value="1"/>
</dbReference>
<dbReference type="InterPro" id="IPR003593">
    <property type="entry name" value="AAA+_ATPase"/>
</dbReference>
<reference evidence="5" key="2">
    <citation type="submission" date="2020-09" db="EMBL/GenBank/DDBJ databases">
        <authorList>
            <person name="Sun Q."/>
            <person name="Kim S."/>
        </authorList>
    </citation>
    <scope>NUCLEOTIDE SEQUENCE</scope>
    <source>
        <strain evidence="5">KCTC 23714</strain>
    </source>
</reference>
<dbReference type="InterPro" id="IPR017911">
    <property type="entry name" value="MacB-like_ATP-bd"/>
</dbReference>
<reference evidence="5" key="1">
    <citation type="journal article" date="2014" name="Int. J. Syst. Evol. Microbiol.">
        <title>Complete genome sequence of Corynebacterium casei LMG S-19264T (=DSM 44701T), isolated from a smear-ripened cheese.</title>
        <authorList>
            <consortium name="US DOE Joint Genome Institute (JGI-PGF)"/>
            <person name="Walter F."/>
            <person name="Albersmeier A."/>
            <person name="Kalinowski J."/>
            <person name="Ruckert C."/>
        </authorList>
    </citation>
    <scope>NUCLEOTIDE SEQUENCE</scope>
    <source>
        <strain evidence="5">KCTC 23714</strain>
    </source>
</reference>
<evidence type="ECO:0000256" key="3">
    <source>
        <dbReference type="ARBA" id="ARBA00022840"/>
    </source>
</evidence>
<organism evidence="5 6">
    <name type="scientific">Gemmobacter lanyuensis</name>
    <dbReference type="NCBI Taxonomy" id="1054497"/>
    <lineage>
        <taxon>Bacteria</taxon>
        <taxon>Pseudomonadati</taxon>
        <taxon>Pseudomonadota</taxon>
        <taxon>Alphaproteobacteria</taxon>
        <taxon>Rhodobacterales</taxon>
        <taxon>Paracoccaceae</taxon>
        <taxon>Gemmobacter</taxon>
    </lineage>
</organism>
<evidence type="ECO:0000313" key="6">
    <source>
        <dbReference type="Proteomes" id="UP000628984"/>
    </source>
</evidence>
<name>A0A918MN56_9RHOB</name>